<gene>
    <name evidence="2" type="ORF">SAMN02746098_01594</name>
</gene>
<evidence type="ECO:0000259" key="1">
    <source>
        <dbReference type="Pfam" id="PF12728"/>
    </source>
</evidence>
<proteinExistence type="predicted"/>
<dbReference type="AlphaFoldDB" id="A0A1M5WFI2"/>
<reference evidence="3" key="1">
    <citation type="submission" date="2016-11" db="EMBL/GenBank/DDBJ databases">
        <authorList>
            <person name="Varghese N."/>
            <person name="Submissions S."/>
        </authorList>
    </citation>
    <scope>NUCLEOTIDE SEQUENCE [LARGE SCALE GENOMIC DNA]</scope>
    <source>
        <strain evidence="3">DSM 15449</strain>
    </source>
</reference>
<protein>
    <submittedName>
        <fullName evidence="2">Helix-turn-helix domain-containing protein</fullName>
    </submittedName>
</protein>
<dbReference type="STRING" id="1121420.SAMN02746098_01594"/>
<evidence type="ECO:0000313" key="3">
    <source>
        <dbReference type="Proteomes" id="UP000183954"/>
    </source>
</evidence>
<dbReference type="OrthoDB" id="122388at2"/>
<dbReference type="Proteomes" id="UP000183954">
    <property type="component" value="Unassembled WGS sequence"/>
</dbReference>
<keyword evidence="3" id="KW-1185">Reference proteome</keyword>
<sequence>MNKDEFPEIITAKHIASYLGISLRRVYELFQTYPSAGGIPNFQIGASIRVDSKDFFEWIDARKQKKAK</sequence>
<feature type="domain" description="Helix-turn-helix" evidence="1">
    <location>
        <begin position="11"/>
        <end position="62"/>
    </location>
</feature>
<dbReference type="InterPro" id="IPR041657">
    <property type="entry name" value="HTH_17"/>
</dbReference>
<dbReference type="RefSeq" id="WP_073029178.1">
    <property type="nucleotide sequence ID" value="NZ_FQXJ01000005.1"/>
</dbReference>
<dbReference type="EMBL" id="FQXJ01000005">
    <property type="protein sequence ID" value="SHH86246.1"/>
    <property type="molecule type" value="Genomic_DNA"/>
</dbReference>
<organism evidence="2 3">
    <name type="scientific">Desulfosporosinus lacus DSM 15449</name>
    <dbReference type="NCBI Taxonomy" id="1121420"/>
    <lineage>
        <taxon>Bacteria</taxon>
        <taxon>Bacillati</taxon>
        <taxon>Bacillota</taxon>
        <taxon>Clostridia</taxon>
        <taxon>Eubacteriales</taxon>
        <taxon>Desulfitobacteriaceae</taxon>
        <taxon>Desulfosporosinus</taxon>
    </lineage>
</organism>
<evidence type="ECO:0000313" key="2">
    <source>
        <dbReference type="EMBL" id="SHH86246.1"/>
    </source>
</evidence>
<name>A0A1M5WFI2_9FIRM</name>
<accession>A0A1M5WFI2</accession>
<dbReference type="Pfam" id="PF12728">
    <property type="entry name" value="HTH_17"/>
    <property type="match status" value="1"/>
</dbReference>